<dbReference type="Proteomes" id="UP000245535">
    <property type="component" value="Unassembled WGS sequence"/>
</dbReference>
<proteinExistence type="predicted"/>
<evidence type="ECO:0000313" key="2">
    <source>
        <dbReference type="Proteomes" id="UP000245535"/>
    </source>
</evidence>
<dbReference type="InterPro" id="IPR027417">
    <property type="entry name" value="P-loop_NTPase"/>
</dbReference>
<comment type="caution">
    <text evidence="1">The sequence shown here is derived from an EMBL/GenBank/DDBJ whole genome shotgun (WGS) entry which is preliminary data.</text>
</comment>
<dbReference type="NCBIfam" id="TIGR00678">
    <property type="entry name" value="holB"/>
    <property type="match status" value="1"/>
</dbReference>
<dbReference type="Pfam" id="PF13177">
    <property type="entry name" value="DNA_pol3_delta2"/>
    <property type="match status" value="1"/>
</dbReference>
<dbReference type="SUPFAM" id="SSF52540">
    <property type="entry name" value="P-loop containing nucleoside triphosphate hydrolases"/>
    <property type="match status" value="1"/>
</dbReference>
<sequence length="375" mass="42748">MKFSEISGLEEIKQTLVQAVQKEHIAHAQLFLGKEGSGHLAMALAFATYVNCTNKQGNDSCGECASCRKFAKLVHPDLHFIVPTATTSKVTKRTDATTERFLPEWREFLLENPYADVKQWGDAFGAENKQCIIPKEESKTVIRSLSLKAFEAEYKVMLIWLPELMHDAAANALLKILEEPPTKTLFLLVSNKGDAILPTILSRTQIIQVRKFSDQEITDYLVKREIPQEQATHAAYLADGDLNEALKICTEVDNESEEAFQEWMRACFRADFTGMVKQCEVFNKLGREAQKGLFMYGLNMFRESLIWIYSGNDLVRLEGKQMDFVQNFSKVLHEDNLPMLAELLNDAIYHIERNANPKITFLNLSIKIARIFRMP</sequence>
<dbReference type="GO" id="GO:0008408">
    <property type="term" value="F:3'-5' exonuclease activity"/>
    <property type="evidence" value="ECO:0007669"/>
    <property type="project" value="InterPro"/>
</dbReference>
<dbReference type="InterPro" id="IPR004622">
    <property type="entry name" value="DNA_pol_HolB"/>
</dbReference>
<dbReference type="AlphaFoldDB" id="A0A315Z7X7"/>
<gene>
    <name evidence="1" type="ORF">BC781_104337</name>
</gene>
<name>A0A315Z7X7_SEDFL</name>
<keyword evidence="2" id="KW-1185">Reference proteome</keyword>
<evidence type="ECO:0000313" key="1">
    <source>
        <dbReference type="EMBL" id="PWJ41062.1"/>
    </source>
</evidence>
<dbReference type="Gene3D" id="3.40.50.300">
    <property type="entry name" value="P-loop containing nucleotide triphosphate hydrolases"/>
    <property type="match status" value="1"/>
</dbReference>
<dbReference type="RefSeq" id="WP_109620078.1">
    <property type="nucleotide sequence ID" value="NZ_QGDO01000004.1"/>
</dbReference>
<reference evidence="1 2" key="1">
    <citation type="submission" date="2018-03" db="EMBL/GenBank/DDBJ databases">
        <title>Genomic Encyclopedia of Archaeal and Bacterial Type Strains, Phase II (KMG-II): from individual species to whole genera.</title>
        <authorList>
            <person name="Goeker M."/>
        </authorList>
    </citation>
    <scope>NUCLEOTIDE SEQUENCE [LARGE SCALE GENOMIC DNA]</scope>
    <source>
        <strain evidence="1 2">DSM 28229</strain>
    </source>
</reference>
<dbReference type="PANTHER" id="PTHR11669">
    <property type="entry name" value="REPLICATION FACTOR C / DNA POLYMERASE III GAMMA-TAU SUBUNIT"/>
    <property type="match status" value="1"/>
</dbReference>
<organism evidence="1 2">
    <name type="scientific">Sediminitomix flava</name>
    <dbReference type="NCBI Taxonomy" id="379075"/>
    <lineage>
        <taxon>Bacteria</taxon>
        <taxon>Pseudomonadati</taxon>
        <taxon>Bacteroidota</taxon>
        <taxon>Cytophagia</taxon>
        <taxon>Cytophagales</taxon>
        <taxon>Flammeovirgaceae</taxon>
        <taxon>Sediminitomix</taxon>
    </lineage>
</organism>
<dbReference type="OrthoDB" id="9811073at2"/>
<dbReference type="GO" id="GO:0003887">
    <property type="term" value="F:DNA-directed DNA polymerase activity"/>
    <property type="evidence" value="ECO:0007669"/>
    <property type="project" value="InterPro"/>
</dbReference>
<dbReference type="GO" id="GO:0006261">
    <property type="term" value="P:DNA-templated DNA replication"/>
    <property type="evidence" value="ECO:0007669"/>
    <property type="project" value="TreeGrafter"/>
</dbReference>
<accession>A0A315Z7X7</accession>
<dbReference type="PANTHER" id="PTHR11669:SF8">
    <property type="entry name" value="DNA POLYMERASE III SUBUNIT DELTA"/>
    <property type="match status" value="1"/>
</dbReference>
<dbReference type="InterPro" id="IPR050238">
    <property type="entry name" value="DNA_Rep/Repair_Clamp_Loader"/>
</dbReference>
<protein>
    <submittedName>
        <fullName evidence="1">DNA polymerase-3 subunit delta</fullName>
    </submittedName>
</protein>
<dbReference type="EMBL" id="QGDO01000004">
    <property type="protein sequence ID" value="PWJ41062.1"/>
    <property type="molecule type" value="Genomic_DNA"/>
</dbReference>